<dbReference type="AlphaFoldDB" id="A0A1I2HWM1"/>
<accession>A0A1I2HWM1</accession>
<evidence type="ECO:0000259" key="1">
    <source>
        <dbReference type="PROSITE" id="PS51186"/>
    </source>
</evidence>
<name>A0A1I2HWM1_9ACTN</name>
<keyword evidence="3" id="KW-1185">Reference proteome</keyword>
<dbReference type="EMBL" id="FONV01000009">
    <property type="protein sequence ID" value="SFF34545.1"/>
    <property type="molecule type" value="Genomic_DNA"/>
</dbReference>
<gene>
    <name evidence="2" type="ORF">SAMN05421541_10949</name>
</gene>
<dbReference type="Proteomes" id="UP000199645">
    <property type="component" value="Unassembled WGS sequence"/>
</dbReference>
<sequence>MLDHLDAYARLYVDVFSRPPWNETWHPADATQRLHDMLTTPRAHATHTTGHDGAVTGFAIGHRERYGATDHFLLQEMCVHPAHQRRGLGARLLTDLAQQLPDVTHWYLLTGRDTPAAAFYQAAGFRPAHTRTVLVRP</sequence>
<proteinExistence type="predicted"/>
<protein>
    <submittedName>
        <fullName evidence="2">Acetyltransferase (GNAT) domain-containing protein</fullName>
    </submittedName>
</protein>
<evidence type="ECO:0000313" key="3">
    <source>
        <dbReference type="Proteomes" id="UP000199645"/>
    </source>
</evidence>
<dbReference type="OrthoDB" id="4536199at2"/>
<dbReference type="SUPFAM" id="SSF55729">
    <property type="entry name" value="Acyl-CoA N-acyltransferases (Nat)"/>
    <property type="match status" value="1"/>
</dbReference>
<dbReference type="CDD" id="cd04301">
    <property type="entry name" value="NAT_SF"/>
    <property type="match status" value="1"/>
</dbReference>
<dbReference type="RefSeq" id="WP_093617639.1">
    <property type="nucleotide sequence ID" value="NZ_BOMT01000053.1"/>
</dbReference>
<reference evidence="2 3" key="1">
    <citation type="submission" date="2016-10" db="EMBL/GenBank/DDBJ databases">
        <authorList>
            <person name="de Groot N.N."/>
        </authorList>
    </citation>
    <scope>NUCLEOTIDE SEQUENCE [LARGE SCALE GENOMIC DNA]</scope>
    <source>
        <strain evidence="2 3">DSM 43019</strain>
    </source>
</reference>
<evidence type="ECO:0000313" key="2">
    <source>
        <dbReference type="EMBL" id="SFF34545.1"/>
    </source>
</evidence>
<dbReference type="InterPro" id="IPR000182">
    <property type="entry name" value="GNAT_dom"/>
</dbReference>
<keyword evidence="2" id="KW-0808">Transferase</keyword>
<dbReference type="GO" id="GO:0016747">
    <property type="term" value="F:acyltransferase activity, transferring groups other than amino-acyl groups"/>
    <property type="evidence" value="ECO:0007669"/>
    <property type="project" value="InterPro"/>
</dbReference>
<dbReference type="PROSITE" id="PS51186">
    <property type="entry name" value="GNAT"/>
    <property type="match status" value="1"/>
</dbReference>
<dbReference type="Gene3D" id="3.40.630.30">
    <property type="match status" value="1"/>
</dbReference>
<dbReference type="STRING" id="35752.SAMN05421541_10949"/>
<dbReference type="InterPro" id="IPR016181">
    <property type="entry name" value="Acyl_CoA_acyltransferase"/>
</dbReference>
<organism evidence="2 3">
    <name type="scientific">Actinoplanes philippinensis</name>
    <dbReference type="NCBI Taxonomy" id="35752"/>
    <lineage>
        <taxon>Bacteria</taxon>
        <taxon>Bacillati</taxon>
        <taxon>Actinomycetota</taxon>
        <taxon>Actinomycetes</taxon>
        <taxon>Micromonosporales</taxon>
        <taxon>Micromonosporaceae</taxon>
        <taxon>Actinoplanes</taxon>
    </lineage>
</organism>
<feature type="domain" description="N-acetyltransferase" evidence="1">
    <location>
        <begin position="1"/>
        <end position="137"/>
    </location>
</feature>
<dbReference type="Pfam" id="PF13508">
    <property type="entry name" value="Acetyltransf_7"/>
    <property type="match status" value="1"/>
</dbReference>